<dbReference type="AlphaFoldDB" id="A0A2K8KGV9"/>
<evidence type="ECO:0000256" key="10">
    <source>
        <dbReference type="ARBA" id="ARBA00023136"/>
    </source>
</evidence>
<evidence type="ECO:0000256" key="5">
    <source>
        <dbReference type="ARBA" id="ARBA00022679"/>
    </source>
</evidence>
<keyword evidence="10 12" id="KW-0472">Membrane</keyword>
<dbReference type="Pfam" id="PF00367">
    <property type="entry name" value="PTS_EIIB"/>
    <property type="match status" value="1"/>
</dbReference>
<dbReference type="GO" id="GO:0016301">
    <property type="term" value="F:kinase activity"/>
    <property type="evidence" value="ECO:0007669"/>
    <property type="project" value="UniProtKB-KW"/>
</dbReference>
<dbReference type="GO" id="GO:0015771">
    <property type="term" value="P:trehalose transport"/>
    <property type="evidence" value="ECO:0007669"/>
    <property type="project" value="TreeGrafter"/>
</dbReference>
<dbReference type="SUPFAM" id="SSF51261">
    <property type="entry name" value="Duplicated hybrid motif"/>
    <property type="match status" value="1"/>
</dbReference>
<keyword evidence="4" id="KW-0762">Sugar transport</keyword>
<feature type="transmembrane region" description="Helical" evidence="12">
    <location>
        <begin position="452"/>
        <end position="472"/>
    </location>
</feature>
<evidence type="ECO:0000256" key="1">
    <source>
        <dbReference type="ARBA" id="ARBA00004651"/>
    </source>
</evidence>
<keyword evidence="6" id="KW-0598">Phosphotransferase system</keyword>
<name>A0A2K8KGV9_9MOLU</name>
<organism evidence="16 17">
    <name type="scientific">Spiroplasma clarkii</name>
    <dbReference type="NCBI Taxonomy" id="2139"/>
    <lineage>
        <taxon>Bacteria</taxon>
        <taxon>Bacillati</taxon>
        <taxon>Mycoplasmatota</taxon>
        <taxon>Mollicutes</taxon>
        <taxon>Entomoplasmatales</taxon>
        <taxon>Spiroplasmataceae</taxon>
        <taxon>Spiroplasma</taxon>
    </lineage>
</organism>
<evidence type="ECO:0000259" key="13">
    <source>
        <dbReference type="PROSITE" id="PS51093"/>
    </source>
</evidence>
<dbReference type="InterPro" id="IPR050558">
    <property type="entry name" value="PTS_Sugar-Specific_Components"/>
</dbReference>
<reference evidence="16 17" key="1">
    <citation type="submission" date="2017-11" db="EMBL/GenBank/DDBJ databases">
        <title>Complete genome sequence of Spiroplasma clarkii CN-5 (DSM 19994).</title>
        <authorList>
            <person name="Tsai Y.-M."/>
            <person name="Chang A."/>
            <person name="Lo W.-S."/>
            <person name="Kuo C.-H."/>
        </authorList>
    </citation>
    <scope>NUCLEOTIDE SEQUENCE [LARGE SCALE GENOMIC DNA]</scope>
    <source>
        <strain evidence="16 17">CN-5</strain>
    </source>
</reference>
<dbReference type="PANTHER" id="PTHR30175:SF1">
    <property type="entry name" value="PTS SYSTEM ARBUTIN-, CELLOBIOSE-, AND SALICIN-SPECIFIC EIIBC COMPONENT-RELATED"/>
    <property type="match status" value="1"/>
</dbReference>
<evidence type="ECO:0000259" key="14">
    <source>
        <dbReference type="PROSITE" id="PS51098"/>
    </source>
</evidence>
<dbReference type="InterPro" id="IPR011055">
    <property type="entry name" value="Dup_hybrid_motif"/>
</dbReference>
<dbReference type="InterPro" id="IPR018113">
    <property type="entry name" value="PTrfase_EIIB_Cys"/>
</dbReference>
<keyword evidence="3" id="KW-1003">Cell membrane</keyword>
<evidence type="ECO:0000256" key="9">
    <source>
        <dbReference type="ARBA" id="ARBA00022989"/>
    </source>
</evidence>
<evidence type="ECO:0000256" key="6">
    <source>
        <dbReference type="ARBA" id="ARBA00022683"/>
    </source>
</evidence>
<evidence type="ECO:0000256" key="2">
    <source>
        <dbReference type="ARBA" id="ARBA00022448"/>
    </source>
</evidence>
<dbReference type="InterPro" id="IPR001996">
    <property type="entry name" value="PTS_IIB_1"/>
</dbReference>
<gene>
    <name evidence="16" type="ORF">SCLAR_v1c06010</name>
</gene>
<dbReference type="GO" id="GO:0090589">
    <property type="term" value="F:protein-phosphocysteine-trehalose phosphotransferase system transporter activity"/>
    <property type="evidence" value="ECO:0007669"/>
    <property type="project" value="TreeGrafter"/>
</dbReference>
<dbReference type="InterPro" id="IPR036878">
    <property type="entry name" value="Glu_permease_IIB"/>
</dbReference>
<feature type="domain" description="PTS EIIA type-1" evidence="13">
    <location>
        <begin position="24"/>
        <end position="128"/>
    </location>
</feature>
<comment type="subcellular location">
    <subcellularLocation>
        <location evidence="1">Cell membrane</location>
        <topology evidence="1">Multi-pass membrane protein</topology>
    </subcellularLocation>
</comment>
<dbReference type="InterPro" id="IPR001127">
    <property type="entry name" value="PTS_EIIA_1_perm"/>
</dbReference>
<dbReference type="Gene3D" id="3.30.1360.60">
    <property type="entry name" value="Glucose permease domain IIB"/>
    <property type="match status" value="1"/>
</dbReference>
<feature type="domain" description="PTS EIIC type-1" evidence="15">
    <location>
        <begin position="279"/>
        <end position="640"/>
    </location>
</feature>
<keyword evidence="17" id="KW-1185">Reference proteome</keyword>
<keyword evidence="8" id="KW-0418">Kinase</keyword>
<feature type="transmembrane region" description="Helical" evidence="12">
    <location>
        <begin position="325"/>
        <end position="350"/>
    </location>
</feature>
<dbReference type="Gene3D" id="2.70.70.10">
    <property type="entry name" value="Glucose Permease (Domain IIA)"/>
    <property type="match status" value="1"/>
</dbReference>
<keyword evidence="9 12" id="KW-1133">Transmembrane helix</keyword>
<feature type="transmembrane region" description="Helical" evidence="12">
    <location>
        <begin position="603"/>
        <end position="628"/>
    </location>
</feature>
<evidence type="ECO:0000256" key="8">
    <source>
        <dbReference type="ARBA" id="ARBA00022777"/>
    </source>
</evidence>
<feature type="transmembrane region" description="Helical" evidence="12">
    <location>
        <begin position="564"/>
        <end position="583"/>
    </location>
</feature>
<dbReference type="InterPro" id="IPR013013">
    <property type="entry name" value="PTS_EIIC_1"/>
</dbReference>
<sequence length="832" mass="92850">MDKFFLKIYAPCDGFVKPITEIKDGAFKTKQLGDGIFIVPETDEFYSPLEKCEIALIAATKHAIYFSKDEVNVLMHIGLDTVKLAGKPFEVFTKVGQTVQKNDLLVKLKRSELDEINLETPILVDVSNFKSYKLNYVNINKHVKTGDLLYEVEYQINTSKSAETTDLVVMKQEINKYQDIAKKILQYIGGVDNQTDVFNCMTRLRFKILDKSKVDIKNIEALKIVKGTNWNGEQLQVIIGGEVYKVKDETVKLIQNNGEIDFSTKLQGTKKPFRQKLAPAISSILFPTIPVLIGAGIIGALQSILVLSGLLRNPSATEPLQSLDMWSALFFIASKVGLELIGVVFLYSTVKYLKGDIPLALGLALMLTSHYFIGDGWKLFTLFGNEIAIKTYEGTVLPMIAAGFLVHYLNEWTKKWMPSSVDVVFRVAFVSLVCFIVMMFTIGPIFKVIEQLLAKLVIIIGKLPFGIGVGVFAMMWQPLVLTGTHVAVVTTIALPMSQIPAEPSAMYSALQIAIVGQIGATIAVLIRTKNQKIKQACIAGLPGAVFGITEPLIYGVTLRKIWPFFYGCLGALVGGVVGGIFGIEQVARTGTGVMSYIGLGYGTNLAVGIIASLIAMSTAFALTIVLYVDRKNEVKEAKKVFSKIIKVLKAENYDSSKVLELKNSFKAICLKMKKENNFTQYEKALIDLTKNELALQKLQDSFATSKAKKYKTAMKFMQKDKVKYNRLATKYNELQINEAKLKLLQEKNEQFAAKLVGDKELYDKNNLIFIKEFNNLVSKNLIKDKEKLTQFKLMFVNAVSALEINYEIIEKNDIKFDVFKKTKKVEVIKNAV</sequence>
<feature type="active site" description="Phosphocysteine intermediate; for EIIB activity" evidence="11">
    <location>
        <position position="200"/>
    </location>
</feature>
<keyword evidence="2" id="KW-0813">Transport</keyword>
<dbReference type="Pfam" id="PF02378">
    <property type="entry name" value="PTS_EIIC"/>
    <property type="match status" value="1"/>
</dbReference>
<dbReference type="EMBL" id="CP024870">
    <property type="protein sequence ID" value="ATX70920.1"/>
    <property type="molecule type" value="Genomic_DNA"/>
</dbReference>
<protein>
    <submittedName>
        <fullName evidence="16">PTS system, beta-glucoside-specific IIABC component</fullName>
    </submittedName>
</protein>
<dbReference type="PANTHER" id="PTHR30175">
    <property type="entry name" value="PHOSPHOTRANSFERASE SYSTEM TRANSPORT PROTEIN"/>
    <property type="match status" value="1"/>
</dbReference>
<keyword evidence="7 12" id="KW-0812">Transmembrane</keyword>
<dbReference type="RefSeq" id="WP_100254472.1">
    <property type="nucleotide sequence ID" value="NZ_CP024870.1"/>
</dbReference>
<evidence type="ECO:0000256" key="11">
    <source>
        <dbReference type="PROSITE-ProRule" id="PRU00421"/>
    </source>
</evidence>
<dbReference type="CDD" id="cd00212">
    <property type="entry name" value="PTS_IIB_glc"/>
    <property type="match status" value="1"/>
</dbReference>
<dbReference type="InterPro" id="IPR003352">
    <property type="entry name" value="PTS_EIIC"/>
</dbReference>
<evidence type="ECO:0000256" key="3">
    <source>
        <dbReference type="ARBA" id="ARBA00022475"/>
    </source>
</evidence>
<proteinExistence type="predicted"/>
<feature type="transmembrane region" description="Helical" evidence="12">
    <location>
        <begin position="357"/>
        <end position="374"/>
    </location>
</feature>
<dbReference type="PROSITE" id="PS51103">
    <property type="entry name" value="PTS_EIIC_TYPE_1"/>
    <property type="match status" value="1"/>
</dbReference>
<evidence type="ECO:0000313" key="17">
    <source>
        <dbReference type="Proteomes" id="UP000231179"/>
    </source>
</evidence>
<feature type="transmembrane region" description="Helical" evidence="12">
    <location>
        <begin position="394"/>
        <end position="411"/>
    </location>
</feature>
<evidence type="ECO:0000313" key="16">
    <source>
        <dbReference type="EMBL" id="ATX70920.1"/>
    </source>
</evidence>
<dbReference type="SUPFAM" id="SSF55604">
    <property type="entry name" value="Glucose permease domain IIB"/>
    <property type="match status" value="1"/>
</dbReference>
<dbReference type="GO" id="GO:0005886">
    <property type="term" value="C:plasma membrane"/>
    <property type="evidence" value="ECO:0007669"/>
    <property type="project" value="UniProtKB-SubCell"/>
</dbReference>
<dbReference type="Pfam" id="PF00358">
    <property type="entry name" value="PTS_EIIA_1"/>
    <property type="match status" value="1"/>
</dbReference>
<feature type="domain" description="PTS EIIB type-1" evidence="14">
    <location>
        <begin position="178"/>
        <end position="260"/>
    </location>
</feature>
<evidence type="ECO:0000259" key="15">
    <source>
        <dbReference type="PROSITE" id="PS51103"/>
    </source>
</evidence>
<dbReference type="GO" id="GO:0008982">
    <property type="term" value="F:protein-N(PI)-phosphohistidine-sugar phosphotransferase activity"/>
    <property type="evidence" value="ECO:0007669"/>
    <property type="project" value="InterPro"/>
</dbReference>
<evidence type="ECO:0000256" key="12">
    <source>
        <dbReference type="SAM" id="Phobius"/>
    </source>
</evidence>
<accession>A0A2K8KGV9</accession>
<dbReference type="PROSITE" id="PS51098">
    <property type="entry name" value="PTS_EIIB_TYPE_1"/>
    <property type="match status" value="1"/>
</dbReference>
<feature type="transmembrane region" description="Helical" evidence="12">
    <location>
        <begin position="280"/>
        <end position="305"/>
    </location>
</feature>
<dbReference type="GO" id="GO:0009401">
    <property type="term" value="P:phosphoenolpyruvate-dependent sugar phosphotransferase system"/>
    <property type="evidence" value="ECO:0007669"/>
    <property type="project" value="UniProtKB-KW"/>
</dbReference>
<feature type="transmembrane region" description="Helical" evidence="12">
    <location>
        <begin position="423"/>
        <end position="446"/>
    </location>
</feature>
<dbReference type="Proteomes" id="UP000231179">
    <property type="component" value="Chromosome"/>
</dbReference>
<feature type="transmembrane region" description="Helical" evidence="12">
    <location>
        <begin position="505"/>
        <end position="526"/>
    </location>
</feature>
<keyword evidence="5" id="KW-0808">Transferase</keyword>
<evidence type="ECO:0000256" key="4">
    <source>
        <dbReference type="ARBA" id="ARBA00022597"/>
    </source>
</evidence>
<evidence type="ECO:0000256" key="7">
    <source>
        <dbReference type="ARBA" id="ARBA00022692"/>
    </source>
</evidence>
<dbReference type="PROSITE" id="PS51093">
    <property type="entry name" value="PTS_EIIA_TYPE_1"/>
    <property type="match status" value="1"/>
</dbReference>